<feature type="region of interest" description="Disordered" evidence="1">
    <location>
        <begin position="220"/>
        <end position="243"/>
    </location>
</feature>
<feature type="region of interest" description="Disordered" evidence="1">
    <location>
        <begin position="181"/>
        <end position="207"/>
    </location>
</feature>
<accession>A0A5M3ML88</accession>
<comment type="caution">
    <text evidence="2">The sequence shown here is derived from an EMBL/GenBank/DDBJ whole genome shotgun (WGS) entry which is preliminary data.</text>
</comment>
<proteinExistence type="predicted"/>
<protein>
    <submittedName>
        <fullName evidence="2">Uncharacterized protein</fullName>
    </submittedName>
</protein>
<feature type="compositionally biased region" description="Polar residues" evidence="1">
    <location>
        <begin position="195"/>
        <end position="207"/>
    </location>
</feature>
<dbReference type="GeneID" id="19205592"/>
<feature type="compositionally biased region" description="Low complexity" evidence="1">
    <location>
        <begin position="1"/>
        <end position="10"/>
    </location>
</feature>
<organism evidence="2 3">
    <name type="scientific">Coniophora puteana (strain RWD-64-598)</name>
    <name type="common">Brown rot fungus</name>
    <dbReference type="NCBI Taxonomy" id="741705"/>
    <lineage>
        <taxon>Eukaryota</taxon>
        <taxon>Fungi</taxon>
        <taxon>Dikarya</taxon>
        <taxon>Basidiomycota</taxon>
        <taxon>Agaricomycotina</taxon>
        <taxon>Agaricomycetes</taxon>
        <taxon>Agaricomycetidae</taxon>
        <taxon>Boletales</taxon>
        <taxon>Coniophorineae</taxon>
        <taxon>Coniophoraceae</taxon>
        <taxon>Coniophora</taxon>
    </lineage>
</organism>
<gene>
    <name evidence="2" type="ORF">CONPUDRAFT_166630</name>
</gene>
<feature type="region of interest" description="Disordered" evidence="1">
    <location>
        <begin position="1"/>
        <end position="68"/>
    </location>
</feature>
<dbReference type="KEGG" id="cput:CONPUDRAFT_166630"/>
<feature type="compositionally biased region" description="Basic residues" evidence="1">
    <location>
        <begin position="11"/>
        <end position="23"/>
    </location>
</feature>
<evidence type="ECO:0000256" key="1">
    <source>
        <dbReference type="SAM" id="MobiDB-lite"/>
    </source>
</evidence>
<dbReference type="RefSeq" id="XP_007770306.1">
    <property type="nucleotide sequence ID" value="XM_007772116.1"/>
</dbReference>
<evidence type="ECO:0000313" key="3">
    <source>
        <dbReference type="Proteomes" id="UP000053558"/>
    </source>
</evidence>
<dbReference type="Proteomes" id="UP000053558">
    <property type="component" value="Unassembled WGS sequence"/>
</dbReference>
<sequence>MAFKISLSLSKSRKQSKPAHLKTAHNDDGSRTPSKFWNAFRTRQANSDHTPDSVVANHTLSDSPPPPASNNIILHRVPPRISSLQPIITPPPRISSLPPKAGPKPVAALVVLLSKPIPASSPTPKPFSKPFVRRDEDGRNFISFSALYEQETTSQSIPTFYPASTAIRVVDTLTAQIIAKTDSQEGSNDDRTRLTSRGDSSAHASSTPLWAAASIRHECRQKTGEISPVPSPSARSEDSDSTTASVRLRRIADVNAAAGNLWDLLENAADYTAPPQSTSLPIYTTHSKDFTNYASSPQSINLVNSTTHPEDFTTNYTSYSPTDYLQHHFSVSTSDYPCIPRNSSGMSRITEMTETTTVSLLLLSPLAEGDDSDSLSDVSLTDVICGSPTLANLEDFDYDADDDKSDAMSLASVVTSNIEGFF</sequence>
<dbReference type="AlphaFoldDB" id="A0A5M3ML88"/>
<feature type="compositionally biased region" description="Polar residues" evidence="1">
    <location>
        <begin position="31"/>
        <end position="48"/>
    </location>
</feature>
<reference evidence="3" key="1">
    <citation type="journal article" date="2012" name="Science">
        <title>The Paleozoic origin of enzymatic lignin decomposition reconstructed from 31 fungal genomes.</title>
        <authorList>
            <person name="Floudas D."/>
            <person name="Binder M."/>
            <person name="Riley R."/>
            <person name="Barry K."/>
            <person name="Blanchette R.A."/>
            <person name="Henrissat B."/>
            <person name="Martinez A.T."/>
            <person name="Otillar R."/>
            <person name="Spatafora J.W."/>
            <person name="Yadav J.S."/>
            <person name="Aerts A."/>
            <person name="Benoit I."/>
            <person name="Boyd A."/>
            <person name="Carlson A."/>
            <person name="Copeland A."/>
            <person name="Coutinho P.M."/>
            <person name="de Vries R.P."/>
            <person name="Ferreira P."/>
            <person name="Findley K."/>
            <person name="Foster B."/>
            <person name="Gaskell J."/>
            <person name="Glotzer D."/>
            <person name="Gorecki P."/>
            <person name="Heitman J."/>
            <person name="Hesse C."/>
            <person name="Hori C."/>
            <person name="Igarashi K."/>
            <person name="Jurgens J.A."/>
            <person name="Kallen N."/>
            <person name="Kersten P."/>
            <person name="Kohler A."/>
            <person name="Kuees U."/>
            <person name="Kumar T.K.A."/>
            <person name="Kuo A."/>
            <person name="LaButti K."/>
            <person name="Larrondo L.F."/>
            <person name="Lindquist E."/>
            <person name="Ling A."/>
            <person name="Lombard V."/>
            <person name="Lucas S."/>
            <person name="Lundell T."/>
            <person name="Martin R."/>
            <person name="McLaughlin D.J."/>
            <person name="Morgenstern I."/>
            <person name="Morin E."/>
            <person name="Murat C."/>
            <person name="Nagy L.G."/>
            <person name="Nolan M."/>
            <person name="Ohm R.A."/>
            <person name="Patyshakuliyeva A."/>
            <person name="Rokas A."/>
            <person name="Ruiz-Duenas F.J."/>
            <person name="Sabat G."/>
            <person name="Salamov A."/>
            <person name="Samejima M."/>
            <person name="Schmutz J."/>
            <person name="Slot J.C."/>
            <person name="St John F."/>
            <person name="Stenlid J."/>
            <person name="Sun H."/>
            <person name="Sun S."/>
            <person name="Syed K."/>
            <person name="Tsang A."/>
            <person name="Wiebenga A."/>
            <person name="Young D."/>
            <person name="Pisabarro A."/>
            <person name="Eastwood D.C."/>
            <person name="Martin F."/>
            <person name="Cullen D."/>
            <person name="Grigoriev I.V."/>
            <person name="Hibbett D.S."/>
        </authorList>
    </citation>
    <scope>NUCLEOTIDE SEQUENCE [LARGE SCALE GENOMIC DNA]</scope>
    <source>
        <strain evidence="3">RWD-64-598 SS2</strain>
    </source>
</reference>
<keyword evidence="3" id="KW-1185">Reference proteome</keyword>
<dbReference type="EMBL" id="JH711580">
    <property type="protein sequence ID" value="EIW80002.1"/>
    <property type="molecule type" value="Genomic_DNA"/>
</dbReference>
<name>A0A5M3ML88_CONPW</name>
<evidence type="ECO:0000313" key="2">
    <source>
        <dbReference type="EMBL" id="EIW80002.1"/>
    </source>
</evidence>